<feature type="transmembrane region" description="Helical" evidence="2">
    <location>
        <begin position="5"/>
        <end position="21"/>
    </location>
</feature>
<feature type="region of interest" description="Disordered" evidence="1">
    <location>
        <begin position="48"/>
        <end position="67"/>
    </location>
</feature>
<evidence type="ECO:0000256" key="2">
    <source>
        <dbReference type="SAM" id="Phobius"/>
    </source>
</evidence>
<keyword evidence="2" id="KW-0812">Transmembrane</keyword>
<keyword evidence="2" id="KW-1133">Transmembrane helix</keyword>
<dbReference type="RefSeq" id="WP_110462146.1">
    <property type="nucleotide sequence ID" value="NZ_QKMR01000011.1"/>
</dbReference>
<evidence type="ECO:0000313" key="3">
    <source>
        <dbReference type="EMBL" id="PYG87450.1"/>
    </source>
</evidence>
<sequence>MAKRVFAWILLVGFLLLIVNIMTVQYLLGPSVMVYIAVVVLFVFKNKPLPGRNKESEKAGQSDRENT</sequence>
<feature type="transmembrane region" description="Helical" evidence="2">
    <location>
        <begin position="27"/>
        <end position="44"/>
    </location>
</feature>
<dbReference type="AlphaFoldDB" id="A0A318Y635"/>
<evidence type="ECO:0000313" key="4">
    <source>
        <dbReference type="Proteomes" id="UP000248132"/>
    </source>
</evidence>
<protein>
    <submittedName>
        <fullName evidence="3">Uncharacterized protein</fullName>
    </submittedName>
</protein>
<feature type="compositionally biased region" description="Basic and acidic residues" evidence="1">
    <location>
        <begin position="52"/>
        <end position="67"/>
    </location>
</feature>
<keyword evidence="2" id="KW-0472">Membrane</keyword>
<gene>
    <name evidence="3" type="ORF">LY28_02120</name>
</gene>
<accession>A0A318Y635</accession>
<reference evidence="3 4" key="1">
    <citation type="submission" date="2018-06" db="EMBL/GenBank/DDBJ databases">
        <title>Genomic Encyclopedia of Type Strains, Phase I: the one thousand microbial genomes (KMG-I) project.</title>
        <authorList>
            <person name="Kyrpides N."/>
        </authorList>
    </citation>
    <scope>NUCLEOTIDE SEQUENCE [LARGE SCALE GENOMIC DNA]</scope>
    <source>
        <strain evidence="3 4">DSM 19573</strain>
    </source>
</reference>
<dbReference type="Proteomes" id="UP000248132">
    <property type="component" value="Unassembled WGS sequence"/>
</dbReference>
<dbReference type="EMBL" id="QKMR01000011">
    <property type="protein sequence ID" value="PYG87450.1"/>
    <property type="molecule type" value="Genomic_DNA"/>
</dbReference>
<evidence type="ECO:0000256" key="1">
    <source>
        <dbReference type="SAM" id="MobiDB-lite"/>
    </source>
</evidence>
<keyword evidence="4" id="KW-1185">Reference proteome</keyword>
<proteinExistence type="predicted"/>
<comment type="caution">
    <text evidence="3">The sequence shown here is derived from an EMBL/GenBank/DDBJ whole genome shotgun (WGS) entry which is preliminary data.</text>
</comment>
<organism evidence="3 4">
    <name type="scientific">Ruminiclostridium sufflavum DSM 19573</name>
    <dbReference type="NCBI Taxonomy" id="1121337"/>
    <lineage>
        <taxon>Bacteria</taxon>
        <taxon>Bacillati</taxon>
        <taxon>Bacillota</taxon>
        <taxon>Clostridia</taxon>
        <taxon>Eubacteriales</taxon>
        <taxon>Oscillospiraceae</taxon>
        <taxon>Ruminiclostridium</taxon>
    </lineage>
</organism>
<dbReference type="OrthoDB" id="1739959at2"/>
<name>A0A318Y635_9FIRM</name>